<dbReference type="EMBL" id="CP138204">
    <property type="protein sequence ID" value="WPC76675.1"/>
    <property type="molecule type" value="Genomic_DNA"/>
</dbReference>
<dbReference type="RefSeq" id="WP_261897075.1">
    <property type="nucleotide sequence ID" value="NZ_AP024896.1"/>
</dbReference>
<keyword evidence="2" id="KW-1185">Reference proteome</keyword>
<proteinExistence type="predicted"/>
<accession>A0ABZ0QJN7</accession>
<evidence type="ECO:0000313" key="1">
    <source>
        <dbReference type="EMBL" id="WPC76675.1"/>
    </source>
</evidence>
<dbReference type="Proteomes" id="UP001304071">
    <property type="component" value="Chromosome 2"/>
</dbReference>
<name>A0ABZ0QJN7_9VIBR</name>
<evidence type="ECO:0000313" key="2">
    <source>
        <dbReference type="Proteomes" id="UP001304071"/>
    </source>
</evidence>
<organism evidence="1 2">
    <name type="scientific">Vibrio porteresiae DSM 19223</name>
    <dbReference type="NCBI Taxonomy" id="1123496"/>
    <lineage>
        <taxon>Bacteria</taxon>
        <taxon>Pseudomonadati</taxon>
        <taxon>Pseudomonadota</taxon>
        <taxon>Gammaproteobacteria</taxon>
        <taxon>Vibrionales</taxon>
        <taxon>Vibrionaceae</taxon>
        <taxon>Vibrio</taxon>
    </lineage>
</organism>
<protein>
    <submittedName>
        <fullName evidence="1">Uncharacterized protein</fullName>
    </submittedName>
</protein>
<reference evidence="1 2" key="1">
    <citation type="submission" date="2023-11" db="EMBL/GenBank/DDBJ databases">
        <title>Plant-associative lifestyle of Vibrio porteresiae and its evolutionary dynamics.</title>
        <authorList>
            <person name="Rameshkumar N."/>
            <person name="Kirti K."/>
        </authorList>
    </citation>
    <scope>NUCLEOTIDE SEQUENCE [LARGE SCALE GENOMIC DNA]</scope>
    <source>
        <strain evidence="1 2">MSSRF30</strain>
    </source>
</reference>
<gene>
    <name evidence="1" type="ORF">R8Z52_19295</name>
</gene>
<sequence length="43" mass="4780">MDNNMGSSLLGLALAKEMVQPMTQAQRPAKMSLFTILWNALTR</sequence>